<proteinExistence type="predicted"/>
<feature type="region of interest" description="Disordered" evidence="1">
    <location>
        <begin position="104"/>
        <end position="163"/>
    </location>
</feature>
<evidence type="ECO:0000313" key="2">
    <source>
        <dbReference type="EMBL" id="GGX88497.1"/>
    </source>
</evidence>
<evidence type="ECO:0000313" key="3">
    <source>
        <dbReference type="Proteomes" id="UP000659223"/>
    </source>
</evidence>
<evidence type="ECO:0000256" key="1">
    <source>
        <dbReference type="SAM" id="MobiDB-lite"/>
    </source>
</evidence>
<dbReference type="EMBL" id="BMUT01000007">
    <property type="protein sequence ID" value="GGX88497.1"/>
    <property type="molecule type" value="Genomic_DNA"/>
</dbReference>
<gene>
    <name evidence="2" type="ORF">GCM10010324_37850</name>
</gene>
<feature type="compositionally biased region" description="Polar residues" evidence="1">
    <location>
        <begin position="105"/>
        <end position="114"/>
    </location>
</feature>
<sequence length="227" mass="25701">MLAAGAAISLALAFHFGMTAIYHTPFNPVKEKYNKEISSYMLPYFGQDWHLFAPDPVDKDLGVLVRAKMRKPDGSTVTTQWSDATSPGLQELYDARFWPSRESRLSSGVPTQLDSWRDTELEKIRKKNRPESAPGKEPGKEPEEEKLKDLDPPLTQNEKDNRESAVRYAQSFASACAAKLWGTGVESVQVRIVSNEFPRFSQRYARDAKGKISYYDLPWMKPIKVAP</sequence>
<name>A0ABQ2YMD5_9ACTN</name>
<comment type="caution">
    <text evidence="2">The sequence shown here is derived from an EMBL/GenBank/DDBJ whole genome shotgun (WGS) entry which is preliminary data.</text>
</comment>
<dbReference type="InterPro" id="IPR043857">
    <property type="entry name" value="DUF5819"/>
</dbReference>
<feature type="compositionally biased region" description="Basic and acidic residues" evidence="1">
    <location>
        <begin position="137"/>
        <end position="163"/>
    </location>
</feature>
<dbReference type="Pfam" id="PF19136">
    <property type="entry name" value="DUF5819"/>
    <property type="match status" value="1"/>
</dbReference>
<protein>
    <submittedName>
        <fullName evidence="2">Uncharacterized protein</fullName>
    </submittedName>
</protein>
<organism evidence="2 3">
    <name type="scientific">Streptomyces hiroshimensis</name>
    <dbReference type="NCBI Taxonomy" id="66424"/>
    <lineage>
        <taxon>Bacteria</taxon>
        <taxon>Bacillati</taxon>
        <taxon>Actinomycetota</taxon>
        <taxon>Actinomycetes</taxon>
        <taxon>Kitasatosporales</taxon>
        <taxon>Streptomycetaceae</taxon>
        <taxon>Streptomyces</taxon>
    </lineage>
</organism>
<accession>A0ABQ2YMD5</accession>
<reference evidence="3" key="1">
    <citation type="journal article" date="2019" name="Int. J. Syst. Evol. Microbiol.">
        <title>The Global Catalogue of Microorganisms (GCM) 10K type strain sequencing project: providing services to taxonomists for standard genome sequencing and annotation.</title>
        <authorList>
            <consortium name="The Broad Institute Genomics Platform"/>
            <consortium name="The Broad Institute Genome Sequencing Center for Infectious Disease"/>
            <person name="Wu L."/>
            <person name="Ma J."/>
        </authorList>
    </citation>
    <scope>NUCLEOTIDE SEQUENCE [LARGE SCALE GENOMIC DNA]</scope>
    <source>
        <strain evidence="3">JCM 4586</strain>
    </source>
</reference>
<keyword evidence="3" id="KW-1185">Reference proteome</keyword>
<dbReference type="Proteomes" id="UP000659223">
    <property type="component" value="Unassembled WGS sequence"/>
</dbReference>